<proteinExistence type="predicted"/>
<keyword evidence="2" id="KW-1185">Reference proteome</keyword>
<comment type="caution">
    <text evidence="1">The sequence shown here is derived from an EMBL/GenBank/DDBJ whole genome shotgun (WGS) entry which is preliminary data.</text>
</comment>
<protein>
    <submittedName>
        <fullName evidence="1">Uncharacterized protein</fullName>
    </submittedName>
</protein>
<name>A0ABP3LVN5_9DEIO</name>
<gene>
    <name evidence="1" type="ORF">GCM10008937_11920</name>
</gene>
<reference evidence="2" key="1">
    <citation type="journal article" date="2019" name="Int. J. Syst. Evol. Microbiol.">
        <title>The Global Catalogue of Microorganisms (GCM) 10K type strain sequencing project: providing services to taxonomists for standard genome sequencing and annotation.</title>
        <authorList>
            <consortium name="The Broad Institute Genomics Platform"/>
            <consortium name="The Broad Institute Genome Sequencing Center for Infectious Disease"/>
            <person name="Wu L."/>
            <person name="Ma J."/>
        </authorList>
    </citation>
    <scope>NUCLEOTIDE SEQUENCE [LARGE SCALE GENOMIC DNA]</scope>
    <source>
        <strain evidence="2">JCM 14368</strain>
    </source>
</reference>
<organism evidence="1 2">
    <name type="scientific">Deinococcus depolymerans</name>
    <dbReference type="NCBI Taxonomy" id="392408"/>
    <lineage>
        <taxon>Bacteria</taxon>
        <taxon>Thermotogati</taxon>
        <taxon>Deinococcota</taxon>
        <taxon>Deinococci</taxon>
        <taxon>Deinococcales</taxon>
        <taxon>Deinococcaceae</taxon>
        <taxon>Deinococcus</taxon>
    </lineage>
</organism>
<dbReference type="Proteomes" id="UP001500191">
    <property type="component" value="Unassembled WGS sequence"/>
</dbReference>
<dbReference type="RefSeq" id="WP_343757123.1">
    <property type="nucleotide sequence ID" value="NZ_BAAADB010000008.1"/>
</dbReference>
<accession>A0ABP3LVN5</accession>
<dbReference type="EMBL" id="BAAADB010000008">
    <property type="protein sequence ID" value="GAA0505627.1"/>
    <property type="molecule type" value="Genomic_DNA"/>
</dbReference>
<evidence type="ECO:0000313" key="1">
    <source>
        <dbReference type="EMBL" id="GAA0505627.1"/>
    </source>
</evidence>
<sequence>MTDTPDTLADLLDRANHDPETGLLTALDSVQGQPHPRVAAIAAHLSASKRDLWIRIAAATGTPAPPDDAGLSRLGDWEVRAAQALPAHMLNLTVATADPDAAGGEPPMTVAALIRLNASLTGSRAAQIRRLGAQPRLA</sequence>
<evidence type="ECO:0000313" key="2">
    <source>
        <dbReference type="Proteomes" id="UP001500191"/>
    </source>
</evidence>